<feature type="region of interest" description="Disordered" evidence="1">
    <location>
        <begin position="229"/>
        <end position="276"/>
    </location>
</feature>
<accession>A0ABR1Z140</accession>
<dbReference type="Proteomes" id="UP001492380">
    <property type="component" value="Unassembled WGS sequence"/>
</dbReference>
<feature type="region of interest" description="Disordered" evidence="1">
    <location>
        <begin position="188"/>
        <end position="214"/>
    </location>
</feature>
<comment type="caution">
    <text evidence="2">The sequence shown here is derived from an EMBL/GenBank/DDBJ whole genome shotgun (WGS) entry which is preliminary data.</text>
</comment>
<evidence type="ECO:0000313" key="3">
    <source>
        <dbReference type="Proteomes" id="UP001492380"/>
    </source>
</evidence>
<proteinExistence type="predicted"/>
<feature type="compositionally biased region" description="Polar residues" evidence="1">
    <location>
        <begin position="245"/>
        <end position="259"/>
    </location>
</feature>
<dbReference type="EMBL" id="JBBWRZ010000002">
    <property type="protein sequence ID" value="KAK8244671.1"/>
    <property type="molecule type" value="Genomic_DNA"/>
</dbReference>
<organism evidence="2 3">
    <name type="scientific">Phyllosticta capitalensis</name>
    <dbReference type="NCBI Taxonomy" id="121624"/>
    <lineage>
        <taxon>Eukaryota</taxon>
        <taxon>Fungi</taxon>
        <taxon>Dikarya</taxon>
        <taxon>Ascomycota</taxon>
        <taxon>Pezizomycotina</taxon>
        <taxon>Dothideomycetes</taxon>
        <taxon>Dothideomycetes incertae sedis</taxon>
        <taxon>Botryosphaeriales</taxon>
        <taxon>Phyllostictaceae</taxon>
        <taxon>Phyllosticta</taxon>
    </lineage>
</organism>
<reference evidence="2 3" key="1">
    <citation type="submission" date="2024-04" db="EMBL/GenBank/DDBJ databases">
        <title>Phyllosticta paracitricarpa is synonymous to the EU quarantine fungus P. citricarpa based on phylogenomic analyses.</title>
        <authorList>
            <consortium name="Lawrence Berkeley National Laboratory"/>
            <person name="Van Ingen-Buijs V.A."/>
            <person name="Van Westerhoven A.C."/>
            <person name="Haridas S."/>
            <person name="Skiadas P."/>
            <person name="Martin F."/>
            <person name="Groenewald J.Z."/>
            <person name="Crous P.W."/>
            <person name="Seidl M.F."/>
        </authorList>
    </citation>
    <scope>NUCLEOTIDE SEQUENCE [LARGE SCALE GENOMIC DNA]</scope>
    <source>
        <strain evidence="2 3">CBS 123374</strain>
    </source>
</reference>
<feature type="compositionally biased region" description="Basic and acidic residues" evidence="1">
    <location>
        <begin position="229"/>
        <end position="239"/>
    </location>
</feature>
<keyword evidence="3" id="KW-1185">Reference proteome</keyword>
<protein>
    <submittedName>
        <fullName evidence="2">Uncharacterized protein</fullName>
    </submittedName>
</protein>
<feature type="region of interest" description="Disordered" evidence="1">
    <location>
        <begin position="299"/>
        <end position="319"/>
    </location>
</feature>
<evidence type="ECO:0000313" key="2">
    <source>
        <dbReference type="EMBL" id="KAK8244671.1"/>
    </source>
</evidence>
<name>A0ABR1Z140_9PEZI</name>
<sequence length="319" mass="36481">MVSRCGYERSYSEWENTFVNVMALDDDYYTMEYDIDFEYGTDEMEEVSDEMRMEMDGTNMQMESIQKRLQRVHIGSHIPHPAVLSAFRPISLSKQLSASHIAKTTTLEVIMEEDEEDSMETDHNIKHISNERATDVVMREDTNIMPVATSTTMDTVMKEETNTFHKANEATPEIVMKEQHFLRTEMNPENVSTTPSTPRLFRIQPDPSAPVTSPMRTYFSMCEKLRELEKQQQEREVPAHAHGMTSCSKDNTKMTSSSPDYPESATFPDPFPANNTVPIKRARHISDDGEGERVTKMGLSRAKRGRKISGGGMMEHDRC</sequence>
<gene>
    <name evidence="2" type="ORF">HDK90DRAFT_508361</name>
</gene>
<evidence type="ECO:0000256" key="1">
    <source>
        <dbReference type="SAM" id="MobiDB-lite"/>
    </source>
</evidence>
<feature type="compositionally biased region" description="Polar residues" evidence="1">
    <location>
        <begin position="188"/>
        <end position="197"/>
    </location>
</feature>